<dbReference type="InterPro" id="IPR011990">
    <property type="entry name" value="TPR-like_helical_dom_sf"/>
</dbReference>
<feature type="region of interest" description="Disordered" evidence="1">
    <location>
        <begin position="1"/>
        <end position="182"/>
    </location>
</feature>
<feature type="compositionally biased region" description="Low complexity" evidence="1">
    <location>
        <begin position="52"/>
        <end position="62"/>
    </location>
</feature>
<dbReference type="AlphaFoldDB" id="A0AAD8XYE8"/>
<name>A0AAD8XYE8_9STRA</name>
<evidence type="ECO:0000256" key="1">
    <source>
        <dbReference type="SAM" id="MobiDB-lite"/>
    </source>
</evidence>
<dbReference type="SUPFAM" id="SSF48452">
    <property type="entry name" value="TPR-like"/>
    <property type="match status" value="1"/>
</dbReference>
<feature type="region of interest" description="Disordered" evidence="1">
    <location>
        <begin position="361"/>
        <end position="388"/>
    </location>
</feature>
<dbReference type="Gene3D" id="1.25.40.10">
    <property type="entry name" value="Tetratricopeptide repeat domain"/>
    <property type="match status" value="1"/>
</dbReference>
<feature type="region of interest" description="Disordered" evidence="1">
    <location>
        <begin position="695"/>
        <end position="714"/>
    </location>
</feature>
<dbReference type="EMBL" id="JATAAI010000030">
    <property type="protein sequence ID" value="KAK1736194.1"/>
    <property type="molecule type" value="Genomic_DNA"/>
</dbReference>
<comment type="caution">
    <text evidence="2">The sequence shown here is derived from an EMBL/GenBank/DDBJ whole genome shotgun (WGS) entry which is preliminary data.</text>
</comment>
<dbReference type="PANTHER" id="PTHR21581">
    <property type="entry name" value="D-ALANYL-D-ALANINE CARBOXYPEPTIDASE"/>
    <property type="match status" value="1"/>
</dbReference>
<dbReference type="PANTHER" id="PTHR21581:SF6">
    <property type="entry name" value="TRAFFICKING PROTEIN PARTICLE COMPLEX SUBUNIT 12"/>
    <property type="match status" value="1"/>
</dbReference>
<feature type="compositionally biased region" description="Low complexity" evidence="1">
    <location>
        <begin position="81"/>
        <end position="107"/>
    </location>
</feature>
<gene>
    <name evidence="2" type="ORF">QTG54_013330</name>
</gene>
<reference evidence="2" key="1">
    <citation type="submission" date="2023-06" db="EMBL/GenBank/DDBJ databases">
        <title>Survivors Of The Sea: Transcriptome response of Skeletonema marinoi to long-term dormancy.</title>
        <authorList>
            <person name="Pinder M.I.M."/>
            <person name="Kourtchenko O."/>
            <person name="Robertson E.K."/>
            <person name="Larsson T."/>
            <person name="Maumus F."/>
            <person name="Osuna-Cruz C.M."/>
            <person name="Vancaester E."/>
            <person name="Stenow R."/>
            <person name="Vandepoele K."/>
            <person name="Ploug H."/>
            <person name="Bruchert V."/>
            <person name="Godhe A."/>
            <person name="Topel M."/>
        </authorList>
    </citation>
    <scope>NUCLEOTIDE SEQUENCE</scope>
    <source>
        <strain evidence="2">R05AC</strain>
    </source>
</reference>
<sequence>MNSSNNNPSSSSSRSQGAGFRSGPIRNVGGGPPSLSSGLAVNRAAGPQRSSTARTTAPVVGPAAPPVPSAPRHSYDTKPVQQQQSYDPFSQQRNVSYNNNNSMNTSSVAPSSTLTPDNSAQLQPHIVSLPPSPSRQQQQVAAAPPALQHPLQPSSLPPQQQQNNAAQQQQQGLYQARSSDHNPAAELQKRFYPQHYNNQQQQQQAVVTNQPITQQQQPNLTSYQVKPTPTIITTQQQQQQVSSTMYSQPQQPPPPPPIQRNKQPLQSSQPTPDEDLDNFLSTGITDSASGMSYTRPKPLPPNTGGVLSKSKLLASRRAWGDVIRVTNDALIVRNMDGGGGSDVGKHHSFYSEIVACAATNSSSGSVGGGPNSPTKVSSSASSLTQASSPNEIDELQKLRRETCELIVLRFIAHLKLRRYVDLGKEVNMLGLLPFLPDRRVVDGPADQDDVVVNNNNDFLDGPLSWKEGSIHSTEPKDKLPPWIPYGLRILAAQQLQYNDGSSKALDVLLDMRDRTVRTEYWNTGGMEIWKSTLDNAIVNACIRMKEWRLALHYVEELIGGLEEGVKREVLWWCRQDSVVGSIGEETRSQLRELITSAAYVELLSRQILILLQSGAIKAAETVQGDVRLHAAKVEGIVLTGALSRIHGEFALIRQVPVRQMVNDGLILFAQSDYELAAQRFRDAMELQQSVSADFNDSSTLNNKDDPSSPGYPSWKDLDSPTLGFDADPSLTVECINNLSLCLLYSGQMRAAVHEMESLIRKDPCEHLTEGMAFNLCTLYELGSDGEECTKRKKRLQRVAKRFFLHDIGVESFRLN</sequence>
<organism evidence="2 3">
    <name type="scientific">Skeletonema marinoi</name>
    <dbReference type="NCBI Taxonomy" id="267567"/>
    <lineage>
        <taxon>Eukaryota</taxon>
        <taxon>Sar</taxon>
        <taxon>Stramenopiles</taxon>
        <taxon>Ochrophyta</taxon>
        <taxon>Bacillariophyta</taxon>
        <taxon>Coscinodiscophyceae</taxon>
        <taxon>Thalassiosirophycidae</taxon>
        <taxon>Thalassiosirales</taxon>
        <taxon>Skeletonemataceae</taxon>
        <taxon>Skeletonema</taxon>
        <taxon>Skeletonema marinoi-dohrnii complex</taxon>
    </lineage>
</organism>
<dbReference type="Proteomes" id="UP001224775">
    <property type="component" value="Unassembled WGS sequence"/>
</dbReference>
<feature type="compositionally biased region" description="Low complexity" evidence="1">
    <location>
        <begin position="1"/>
        <end position="15"/>
    </location>
</feature>
<proteinExistence type="predicted"/>
<feature type="region of interest" description="Disordered" evidence="1">
    <location>
        <begin position="232"/>
        <end position="306"/>
    </location>
</feature>
<feature type="compositionally biased region" description="Low complexity" evidence="1">
    <location>
        <begin position="372"/>
        <end position="388"/>
    </location>
</feature>
<feature type="compositionally biased region" description="Low complexity" evidence="1">
    <location>
        <begin position="134"/>
        <end position="177"/>
    </location>
</feature>
<accession>A0AAD8XYE8</accession>
<keyword evidence="3" id="KW-1185">Reference proteome</keyword>
<feature type="compositionally biased region" description="Polar residues" evidence="1">
    <location>
        <begin position="260"/>
        <end position="271"/>
    </location>
</feature>
<protein>
    <submittedName>
        <fullName evidence="2">Trafficking protein particle complex subunit 12</fullName>
    </submittedName>
</protein>
<evidence type="ECO:0000313" key="3">
    <source>
        <dbReference type="Proteomes" id="UP001224775"/>
    </source>
</evidence>
<feature type="compositionally biased region" description="Low complexity" evidence="1">
    <location>
        <begin position="232"/>
        <end position="244"/>
    </location>
</feature>
<feature type="compositionally biased region" description="Polar residues" evidence="1">
    <location>
        <begin position="108"/>
        <end position="122"/>
    </location>
</feature>
<evidence type="ECO:0000313" key="2">
    <source>
        <dbReference type="EMBL" id="KAK1736194.1"/>
    </source>
</evidence>
<feature type="compositionally biased region" description="Polar residues" evidence="1">
    <location>
        <begin position="279"/>
        <end position="292"/>
    </location>
</feature>